<keyword evidence="2" id="KW-1185">Reference proteome</keyword>
<sequence>MIRGPRQGDPLSPILFNIVADILAIILAHAKDEGQIKGLIAFDGGLSILQYADDTVIFMDHDLEEAMNMKILMCAFEQLSAKEVESFYSHLFGCKAFQCTIVEEERFENRLGSCKGKLLSVGGGAVPRGVLKKLDYYRSRFFSQNDQHKKKLDYYRSCFFSQNDQHKKKYRFARWEILANENGLWQSLLRNEYLIRNKTLTQVEKKLGDSQFWSGLMGIKDQFLNLGSFIFKNGIQIRRDILKVLIPLTFNFVRKKHATVAEVLDSSPLNVSFKRSLVGNKLRDWENLVARLLNVSLEKENDVLKWQLHKSRIFSVRSMYFLEERIGFDYGLSCSEVKNLSLFRKAGSACKNDDLYYVQKKRTMTSEYQHTQPPWSSKLETSSLTK</sequence>
<evidence type="ECO:0000313" key="2">
    <source>
        <dbReference type="Proteomes" id="UP001341281"/>
    </source>
</evidence>
<name>A0AAQ3SR55_PASNO</name>
<reference evidence="1 2" key="1">
    <citation type="submission" date="2024-02" db="EMBL/GenBank/DDBJ databases">
        <title>High-quality chromosome-scale genome assembly of Pensacola bahiagrass (Paspalum notatum Flugge var. saurae).</title>
        <authorList>
            <person name="Vega J.M."/>
            <person name="Podio M."/>
            <person name="Orjuela J."/>
            <person name="Siena L.A."/>
            <person name="Pessino S.C."/>
            <person name="Combes M.C."/>
            <person name="Mariac C."/>
            <person name="Albertini E."/>
            <person name="Pupilli F."/>
            <person name="Ortiz J.P.A."/>
            <person name="Leblanc O."/>
        </authorList>
    </citation>
    <scope>NUCLEOTIDE SEQUENCE [LARGE SCALE GENOMIC DNA]</scope>
    <source>
        <strain evidence="1">R1</strain>
        <tissue evidence="1">Leaf</tissue>
    </source>
</reference>
<dbReference type="SUPFAM" id="SSF56672">
    <property type="entry name" value="DNA/RNA polymerases"/>
    <property type="match status" value="1"/>
</dbReference>
<accession>A0AAQ3SR55</accession>
<evidence type="ECO:0000313" key="1">
    <source>
        <dbReference type="EMBL" id="WVZ59014.1"/>
    </source>
</evidence>
<gene>
    <name evidence="1" type="ORF">U9M48_009224</name>
</gene>
<proteinExistence type="predicted"/>
<evidence type="ECO:0008006" key="3">
    <source>
        <dbReference type="Google" id="ProtNLM"/>
    </source>
</evidence>
<organism evidence="1 2">
    <name type="scientific">Paspalum notatum var. saurae</name>
    <dbReference type="NCBI Taxonomy" id="547442"/>
    <lineage>
        <taxon>Eukaryota</taxon>
        <taxon>Viridiplantae</taxon>
        <taxon>Streptophyta</taxon>
        <taxon>Embryophyta</taxon>
        <taxon>Tracheophyta</taxon>
        <taxon>Spermatophyta</taxon>
        <taxon>Magnoliopsida</taxon>
        <taxon>Liliopsida</taxon>
        <taxon>Poales</taxon>
        <taxon>Poaceae</taxon>
        <taxon>PACMAD clade</taxon>
        <taxon>Panicoideae</taxon>
        <taxon>Andropogonodae</taxon>
        <taxon>Paspaleae</taxon>
        <taxon>Paspalinae</taxon>
        <taxon>Paspalum</taxon>
    </lineage>
</organism>
<dbReference type="EMBL" id="CP144746">
    <property type="protein sequence ID" value="WVZ59014.1"/>
    <property type="molecule type" value="Genomic_DNA"/>
</dbReference>
<dbReference type="InterPro" id="IPR043502">
    <property type="entry name" value="DNA/RNA_pol_sf"/>
</dbReference>
<dbReference type="Proteomes" id="UP001341281">
    <property type="component" value="Chromosome 02"/>
</dbReference>
<dbReference type="AlphaFoldDB" id="A0AAQ3SR55"/>
<protein>
    <recommendedName>
        <fullName evidence="3">Reverse transcriptase domain-containing protein</fullName>
    </recommendedName>
</protein>